<feature type="domain" description="HTH tetR-type" evidence="5">
    <location>
        <begin position="17"/>
        <end position="77"/>
    </location>
</feature>
<keyword evidence="2 4" id="KW-0238">DNA-binding</keyword>
<dbReference type="Pfam" id="PF00440">
    <property type="entry name" value="TetR_N"/>
    <property type="match status" value="1"/>
</dbReference>
<dbReference type="Gene3D" id="1.10.357.10">
    <property type="entry name" value="Tetracycline Repressor, domain 2"/>
    <property type="match status" value="1"/>
</dbReference>
<evidence type="ECO:0000256" key="1">
    <source>
        <dbReference type="ARBA" id="ARBA00023015"/>
    </source>
</evidence>
<protein>
    <submittedName>
        <fullName evidence="6">TetR/AcrR family transcriptional regulator</fullName>
    </submittedName>
</protein>
<dbReference type="Proteomes" id="UP001269819">
    <property type="component" value="Unassembled WGS sequence"/>
</dbReference>
<dbReference type="RefSeq" id="WP_316974193.1">
    <property type="nucleotide sequence ID" value="NZ_JAWIIJ010000008.1"/>
</dbReference>
<dbReference type="InterPro" id="IPR050109">
    <property type="entry name" value="HTH-type_TetR-like_transc_reg"/>
</dbReference>
<dbReference type="InterPro" id="IPR001647">
    <property type="entry name" value="HTH_TetR"/>
</dbReference>
<dbReference type="PANTHER" id="PTHR30055">
    <property type="entry name" value="HTH-TYPE TRANSCRIPTIONAL REGULATOR RUTR"/>
    <property type="match status" value="1"/>
</dbReference>
<keyword evidence="3" id="KW-0804">Transcription</keyword>
<dbReference type="PRINTS" id="PR00455">
    <property type="entry name" value="HTHTETR"/>
</dbReference>
<reference evidence="6 7" key="1">
    <citation type="submission" date="2023-10" db="EMBL/GenBank/DDBJ databases">
        <title>Characteristics and mechanism of a salt-tolerant marine origin heterotrophic nitrifying- aerobic denitrifying bacteria Marinobacter xestospongiae HN1.</title>
        <authorList>
            <person name="Qi R."/>
        </authorList>
    </citation>
    <scope>NUCLEOTIDE SEQUENCE [LARGE SCALE GENOMIC DNA]</scope>
    <source>
        <strain evidence="6 7">HN1</strain>
    </source>
</reference>
<dbReference type="InterPro" id="IPR009057">
    <property type="entry name" value="Homeodomain-like_sf"/>
</dbReference>
<evidence type="ECO:0000313" key="6">
    <source>
        <dbReference type="EMBL" id="MDV2079696.1"/>
    </source>
</evidence>
<comment type="caution">
    <text evidence="6">The sequence shown here is derived from an EMBL/GenBank/DDBJ whole genome shotgun (WGS) entry which is preliminary data.</text>
</comment>
<dbReference type="PANTHER" id="PTHR30055:SF234">
    <property type="entry name" value="HTH-TYPE TRANSCRIPTIONAL REGULATOR BETI"/>
    <property type="match status" value="1"/>
</dbReference>
<name>A0ABU3VZV5_9GAMM</name>
<feature type="DNA-binding region" description="H-T-H motif" evidence="4">
    <location>
        <begin position="40"/>
        <end position="59"/>
    </location>
</feature>
<evidence type="ECO:0000259" key="5">
    <source>
        <dbReference type="PROSITE" id="PS50977"/>
    </source>
</evidence>
<proteinExistence type="predicted"/>
<keyword evidence="7" id="KW-1185">Reference proteome</keyword>
<evidence type="ECO:0000256" key="3">
    <source>
        <dbReference type="ARBA" id="ARBA00023163"/>
    </source>
</evidence>
<evidence type="ECO:0000256" key="2">
    <source>
        <dbReference type="ARBA" id="ARBA00023125"/>
    </source>
</evidence>
<dbReference type="SUPFAM" id="SSF46689">
    <property type="entry name" value="Homeodomain-like"/>
    <property type="match status" value="1"/>
</dbReference>
<evidence type="ECO:0000313" key="7">
    <source>
        <dbReference type="Proteomes" id="UP001269819"/>
    </source>
</evidence>
<dbReference type="EMBL" id="JAWIIJ010000008">
    <property type="protein sequence ID" value="MDV2079696.1"/>
    <property type="molecule type" value="Genomic_DNA"/>
</dbReference>
<dbReference type="PROSITE" id="PS50977">
    <property type="entry name" value="HTH_TETR_2"/>
    <property type="match status" value="1"/>
</dbReference>
<keyword evidence="1" id="KW-0805">Transcription regulation</keyword>
<organism evidence="6 7">
    <name type="scientific">Marinobacter xestospongiae</name>
    <dbReference type="NCBI Taxonomy" id="994319"/>
    <lineage>
        <taxon>Bacteria</taxon>
        <taxon>Pseudomonadati</taxon>
        <taxon>Pseudomonadota</taxon>
        <taxon>Gammaproteobacteria</taxon>
        <taxon>Pseudomonadales</taxon>
        <taxon>Marinobacteraceae</taxon>
        <taxon>Marinobacter</taxon>
    </lineage>
</organism>
<sequence length="217" mass="23936">MSNRTSRGGRPTKLESEQLAEEILTIAGELFVARGVAATTMEQVISTCGIGKDTLYRRYSNKEALFTAVTQRALSRTLGWFEENERKKPKQPLEQVQHLARWLLDANLDPELLGLKREAFIAAMRDCSVITEDPFTPRLIEAIAAAHNAGELYAPDPAFVASQLIATVVLGPVNDALMGNQPLSESATRDAWFQRAWELFVNGAGNQNTFTRSVSGQ</sequence>
<gene>
    <name evidence="6" type="ORF">RYS15_13475</name>
</gene>
<evidence type="ECO:0000256" key="4">
    <source>
        <dbReference type="PROSITE-ProRule" id="PRU00335"/>
    </source>
</evidence>
<accession>A0ABU3VZV5</accession>